<keyword evidence="1" id="KW-1133">Transmembrane helix</keyword>
<gene>
    <name evidence="2" type="ORF">ENS31_05085</name>
</gene>
<accession>A0A7V2ZJC2</accession>
<name>A0A7V2ZJC2_9BACT</name>
<dbReference type="AlphaFoldDB" id="A0A7V2ZJC2"/>
<evidence type="ECO:0000313" key="2">
    <source>
        <dbReference type="EMBL" id="HFI90893.1"/>
    </source>
</evidence>
<keyword evidence="1" id="KW-0812">Transmembrane</keyword>
<comment type="caution">
    <text evidence="2">The sequence shown here is derived from an EMBL/GenBank/DDBJ whole genome shotgun (WGS) entry which is preliminary data.</text>
</comment>
<dbReference type="RefSeq" id="WP_304145338.1">
    <property type="nucleotide sequence ID" value="NZ_JAOAIE010000052.1"/>
</dbReference>
<feature type="transmembrane region" description="Helical" evidence="1">
    <location>
        <begin position="7"/>
        <end position="29"/>
    </location>
</feature>
<proteinExistence type="predicted"/>
<sequence length="87" mass="10085">MTLRKRAFGLSFGVVMGLSFLLLTWFLLWRNSPGEIMSKFSSVFYGYSYSWVGGIVGFIWGLIIGFIIGVLIAWFYDFFSKLLYKEK</sequence>
<feature type="transmembrane region" description="Helical" evidence="1">
    <location>
        <begin position="49"/>
        <end position="76"/>
    </location>
</feature>
<evidence type="ECO:0000256" key="1">
    <source>
        <dbReference type="SAM" id="Phobius"/>
    </source>
</evidence>
<dbReference type="EMBL" id="DSUJ01000008">
    <property type="protein sequence ID" value="HFI90893.1"/>
    <property type="molecule type" value="Genomic_DNA"/>
</dbReference>
<protein>
    <submittedName>
        <fullName evidence="2">Uncharacterized protein</fullName>
    </submittedName>
</protein>
<keyword evidence="1" id="KW-0472">Membrane</keyword>
<reference evidence="2" key="1">
    <citation type="journal article" date="2020" name="mSystems">
        <title>Genome- and Community-Level Interaction Insights into Carbon Utilization and Element Cycling Functions of Hydrothermarchaeota in Hydrothermal Sediment.</title>
        <authorList>
            <person name="Zhou Z."/>
            <person name="Liu Y."/>
            <person name="Xu W."/>
            <person name="Pan J."/>
            <person name="Luo Z.H."/>
            <person name="Li M."/>
        </authorList>
    </citation>
    <scope>NUCLEOTIDE SEQUENCE [LARGE SCALE GENOMIC DNA]</scope>
    <source>
        <strain evidence="2">SpSt-479</strain>
    </source>
</reference>
<organism evidence="2">
    <name type="scientific">Ignavibacterium album</name>
    <dbReference type="NCBI Taxonomy" id="591197"/>
    <lineage>
        <taxon>Bacteria</taxon>
        <taxon>Pseudomonadati</taxon>
        <taxon>Ignavibacteriota</taxon>
        <taxon>Ignavibacteria</taxon>
        <taxon>Ignavibacteriales</taxon>
        <taxon>Ignavibacteriaceae</taxon>
        <taxon>Ignavibacterium</taxon>
    </lineage>
</organism>